<dbReference type="Proteomes" id="UP000199545">
    <property type="component" value="Unassembled WGS sequence"/>
</dbReference>
<evidence type="ECO:0008006" key="4">
    <source>
        <dbReference type="Google" id="ProtNLM"/>
    </source>
</evidence>
<dbReference type="RefSeq" id="WP_093229478.1">
    <property type="nucleotide sequence ID" value="NZ_FORR01000006.1"/>
</dbReference>
<keyword evidence="3" id="KW-1185">Reference proteome</keyword>
<evidence type="ECO:0000313" key="2">
    <source>
        <dbReference type="EMBL" id="SFJ25026.1"/>
    </source>
</evidence>
<sequence length="223" mass="25680">MESIAALEELEKELQVAQNELARRKGIRDRILQQKREIEEKWHQLNQERELLEKVQILLQKSSDHAREQAKMQLETLVTKALQYIFGPMFRFEIELADHGGSPTAEFYVVTEWDGKIIRNRPQDSRGGGVVDIISLALRLALLETIRPRLKGPVILDEPGKHVSEDFVVPMIEFLKSICETFDRQVIMVTHNTHLTESADQAFFVRLTGGKSEIVRGPRLDNR</sequence>
<dbReference type="InterPro" id="IPR027417">
    <property type="entry name" value="P-loop_NTPase"/>
</dbReference>
<organism evidence="2 3">
    <name type="scientific">Thermoflavimicrobium dichotomicum</name>
    <dbReference type="NCBI Taxonomy" id="46223"/>
    <lineage>
        <taxon>Bacteria</taxon>
        <taxon>Bacillati</taxon>
        <taxon>Bacillota</taxon>
        <taxon>Bacilli</taxon>
        <taxon>Bacillales</taxon>
        <taxon>Thermoactinomycetaceae</taxon>
        <taxon>Thermoflavimicrobium</taxon>
    </lineage>
</organism>
<keyword evidence="1" id="KW-0175">Coiled coil</keyword>
<dbReference type="AlphaFoldDB" id="A0A1I3PVS4"/>
<gene>
    <name evidence="2" type="ORF">SAMN05421852_106121</name>
</gene>
<name>A0A1I3PVS4_9BACL</name>
<dbReference type="Gene3D" id="3.40.50.300">
    <property type="entry name" value="P-loop containing nucleotide triphosphate hydrolases"/>
    <property type="match status" value="1"/>
</dbReference>
<reference evidence="2 3" key="1">
    <citation type="submission" date="2016-10" db="EMBL/GenBank/DDBJ databases">
        <authorList>
            <person name="de Groot N.N."/>
        </authorList>
    </citation>
    <scope>NUCLEOTIDE SEQUENCE [LARGE SCALE GENOMIC DNA]</scope>
    <source>
        <strain evidence="2 3">DSM 44778</strain>
    </source>
</reference>
<feature type="coiled-coil region" evidence="1">
    <location>
        <begin position="4"/>
        <end position="55"/>
    </location>
</feature>
<evidence type="ECO:0000256" key="1">
    <source>
        <dbReference type="SAM" id="Coils"/>
    </source>
</evidence>
<evidence type="ECO:0000313" key="3">
    <source>
        <dbReference type="Proteomes" id="UP000199545"/>
    </source>
</evidence>
<accession>A0A1I3PVS4</accession>
<proteinExistence type="predicted"/>
<dbReference type="SUPFAM" id="SSF52540">
    <property type="entry name" value="P-loop containing nucleoside triphosphate hydrolases"/>
    <property type="match status" value="1"/>
</dbReference>
<dbReference type="OrthoDB" id="2380879at2"/>
<dbReference type="STRING" id="46223.SAMN05421852_106121"/>
<protein>
    <recommendedName>
        <fullName evidence="4">ATPase</fullName>
    </recommendedName>
</protein>
<dbReference type="EMBL" id="FORR01000006">
    <property type="protein sequence ID" value="SFJ25026.1"/>
    <property type="molecule type" value="Genomic_DNA"/>
</dbReference>